<feature type="domain" description="Acetyl-coenzyme A synthetase N-terminal" evidence="4">
    <location>
        <begin position="25"/>
        <end position="82"/>
    </location>
</feature>
<gene>
    <name evidence="5" type="ORF">EYE42_11045</name>
</gene>
<feature type="domain" description="AMP-dependent synthetase/ligase" evidence="3">
    <location>
        <begin position="90"/>
        <end position="189"/>
    </location>
</feature>
<dbReference type="AlphaFoldDB" id="A0A4Q9FY68"/>
<dbReference type="PANTHER" id="PTHR24095:SF14">
    <property type="entry name" value="ACETYL-COENZYME A SYNTHETASE 1"/>
    <property type="match status" value="1"/>
</dbReference>
<evidence type="ECO:0000313" key="5">
    <source>
        <dbReference type="EMBL" id="TBN38968.1"/>
    </source>
</evidence>
<dbReference type="EC" id="6.2.1.1" evidence="5"/>
<sequence>MTSEAIEKHPIPAGFEDALCTPSDYARLYAESISDPESFWGREGRRLDWITPFTKVKNTDFTFGNVDIRWYEDGILNACVNCVDRHLPARAGQTAIIFEPDDPQTPAQHITYAELSDKVNRFANVLLSQGVMRGDRVVIYLPMIPEAAYAMLACARIGAIHSIVFAGFSPDALANRINDSGAKVVITADTAPRG</sequence>
<dbReference type="InterPro" id="IPR042099">
    <property type="entry name" value="ANL_N_sf"/>
</dbReference>
<evidence type="ECO:0000259" key="3">
    <source>
        <dbReference type="Pfam" id="PF00501"/>
    </source>
</evidence>
<comment type="similarity">
    <text evidence="1">Belongs to the ATP-dependent AMP-binding enzyme family.</text>
</comment>
<dbReference type="Proteomes" id="UP000293520">
    <property type="component" value="Unassembled WGS sequence"/>
</dbReference>
<dbReference type="EMBL" id="SISK01000008">
    <property type="protein sequence ID" value="TBN38968.1"/>
    <property type="molecule type" value="Genomic_DNA"/>
</dbReference>
<protein>
    <submittedName>
        <fullName evidence="5">Acetyl-coenzyme A synthetase</fullName>
        <ecNumber evidence="5">6.2.1.1</ecNumber>
    </submittedName>
</protein>
<dbReference type="SUPFAM" id="SSF56801">
    <property type="entry name" value="Acetyl-CoA synthetase-like"/>
    <property type="match status" value="1"/>
</dbReference>
<dbReference type="InterPro" id="IPR000873">
    <property type="entry name" value="AMP-dep_synth/lig_dom"/>
</dbReference>
<evidence type="ECO:0000256" key="2">
    <source>
        <dbReference type="ARBA" id="ARBA00022990"/>
    </source>
</evidence>
<dbReference type="Gene3D" id="3.40.50.12780">
    <property type="entry name" value="N-terminal domain of ligase-like"/>
    <property type="match status" value="1"/>
</dbReference>
<reference evidence="5 6" key="1">
    <citation type="submission" date="2019-02" db="EMBL/GenBank/DDBJ databases">
        <title>Paracoccus subflavus sp. nov., isolated from marine sediment of the Pacific Ocean.</title>
        <authorList>
            <person name="Zhang G."/>
        </authorList>
    </citation>
    <scope>NUCLEOTIDE SEQUENCE [LARGE SCALE GENOMIC DNA]</scope>
    <source>
        <strain evidence="5 6">GY0581</strain>
    </source>
</reference>
<dbReference type="InterPro" id="IPR032387">
    <property type="entry name" value="ACAS_N"/>
</dbReference>
<dbReference type="RefSeq" id="WP_165455774.1">
    <property type="nucleotide sequence ID" value="NZ_SISK01000008.1"/>
</dbReference>
<keyword evidence="2" id="KW-0007">Acetylation</keyword>
<dbReference type="GO" id="GO:0006085">
    <property type="term" value="P:acetyl-CoA biosynthetic process"/>
    <property type="evidence" value="ECO:0007669"/>
    <property type="project" value="TreeGrafter"/>
</dbReference>
<evidence type="ECO:0000313" key="6">
    <source>
        <dbReference type="Proteomes" id="UP000293520"/>
    </source>
</evidence>
<name>A0A4Q9FY68_9RHOB</name>
<evidence type="ECO:0000256" key="1">
    <source>
        <dbReference type="ARBA" id="ARBA00006432"/>
    </source>
</evidence>
<evidence type="ECO:0000259" key="4">
    <source>
        <dbReference type="Pfam" id="PF16177"/>
    </source>
</evidence>
<dbReference type="GO" id="GO:0005829">
    <property type="term" value="C:cytosol"/>
    <property type="evidence" value="ECO:0007669"/>
    <property type="project" value="TreeGrafter"/>
</dbReference>
<accession>A0A4Q9FY68</accession>
<organism evidence="5 6">
    <name type="scientific">Paracoccus subflavus</name>
    <dbReference type="NCBI Taxonomy" id="2528244"/>
    <lineage>
        <taxon>Bacteria</taxon>
        <taxon>Pseudomonadati</taxon>
        <taxon>Pseudomonadota</taxon>
        <taxon>Alphaproteobacteria</taxon>
        <taxon>Rhodobacterales</taxon>
        <taxon>Paracoccaceae</taxon>
        <taxon>Paracoccus</taxon>
    </lineage>
</organism>
<dbReference type="Pfam" id="PF16177">
    <property type="entry name" value="ACAS_N"/>
    <property type="match status" value="1"/>
</dbReference>
<keyword evidence="5" id="KW-0436">Ligase</keyword>
<comment type="caution">
    <text evidence="5">The sequence shown here is derived from an EMBL/GenBank/DDBJ whole genome shotgun (WGS) entry which is preliminary data.</text>
</comment>
<feature type="non-terminal residue" evidence="5">
    <location>
        <position position="194"/>
    </location>
</feature>
<dbReference type="PANTHER" id="PTHR24095">
    <property type="entry name" value="ACETYL-COENZYME A SYNTHETASE"/>
    <property type="match status" value="1"/>
</dbReference>
<keyword evidence="6" id="KW-1185">Reference proteome</keyword>
<dbReference type="GO" id="GO:0003987">
    <property type="term" value="F:acetate-CoA ligase activity"/>
    <property type="evidence" value="ECO:0007669"/>
    <property type="project" value="UniProtKB-EC"/>
</dbReference>
<proteinExistence type="inferred from homology"/>
<dbReference type="Pfam" id="PF00501">
    <property type="entry name" value="AMP-binding"/>
    <property type="match status" value="1"/>
</dbReference>